<dbReference type="InterPro" id="IPR002510">
    <property type="entry name" value="Metalloprtase-TldD/E_N"/>
</dbReference>
<dbReference type="eggNOG" id="arCOG00321">
    <property type="taxonomic scope" value="Archaea"/>
</dbReference>
<dbReference type="Pfam" id="PF19289">
    <property type="entry name" value="PmbA_TldD_3rd"/>
    <property type="match status" value="1"/>
</dbReference>
<reference evidence="8 9" key="1">
    <citation type="journal article" date="2013" name="Genome Announc.">
        <title>Complete Genome Sequence of the Thermophilic and Facultatively Chemolithoautotrophic Sulfate Reducer Archaeoglobus sulfaticallidus Strain PM70-1T.</title>
        <authorList>
            <person name="Stokke R."/>
            <person name="Hocking W.P."/>
            <person name="Steinsbu B.O."/>
            <person name="Steen I.H."/>
        </authorList>
    </citation>
    <scope>NUCLEOTIDE SEQUENCE [LARGE SCALE GENOMIC DNA]</scope>
    <source>
        <strain evidence="8">PM70-1</strain>
    </source>
</reference>
<accession>N0BN01</accession>
<sequence length="425" mass="47442">MEFFDIRDVRTESLTILLENGSVEKPKFERFHGKGFRVFKNGWGYYSGLVDDSEGIKLAERNIIRADTEGIDATSFSGKYEFMQKENVDDVSVEEKIQLLREIEKELKDSFIVNTRVGYIENKRRFHYRNSSGEEVEYFVPRVGVSIQAVAKDGSLQFLSKRLFRVGGFEVLTDEVFEMAIELREKLKDLVNALPPPSGRMPVLMDPSLGGVFIHEAFGHAVEADHLLKGASILKKTGIRVGPEELYVYDDPLMPEFGFFPYDDEGYKAEKKTIIESGVFKEFLHSRETAYRMNGRAGNARSQGVMEPIVRMSNTYIAEGSYSLDELLEEVKNGVYLIGSRGGETNPATGYFQFNAQYGYLIVNGEIRNMVRDVSLSGNTLEILKGIKIGKGVKFDSGFCGKSGQLVPVSDGAPPTVVTALVGGS</sequence>
<keyword evidence="4" id="KW-0482">Metalloprotease</keyword>
<keyword evidence="9" id="KW-1185">Reference proteome</keyword>
<dbReference type="Pfam" id="PF19290">
    <property type="entry name" value="PmbA_TldD_2nd"/>
    <property type="match status" value="1"/>
</dbReference>
<dbReference type="GO" id="GO:0006508">
    <property type="term" value="P:proteolysis"/>
    <property type="evidence" value="ECO:0007669"/>
    <property type="project" value="UniProtKB-KW"/>
</dbReference>
<evidence type="ECO:0000256" key="3">
    <source>
        <dbReference type="ARBA" id="ARBA00022801"/>
    </source>
</evidence>
<organism evidence="8 9">
    <name type="scientific">Archaeoglobus sulfaticallidus PM70-1</name>
    <dbReference type="NCBI Taxonomy" id="387631"/>
    <lineage>
        <taxon>Archaea</taxon>
        <taxon>Methanobacteriati</taxon>
        <taxon>Methanobacteriota</taxon>
        <taxon>Archaeoglobi</taxon>
        <taxon>Archaeoglobales</taxon>
        <taxon>Archaeoglobaceae</taxon>
        <taxon>Archaeoglobus</taxon>
    </lineage>
</organism>
<dbReference type="EMBL" id="CP005290">
    <property type="protein sequence ID" value="AGK61665.1"/>
    <property type="molecule type" value="Genomic_DNA"/>
</dbReference>
<dbReference type="GO" id="GO:0008237">
    <property type="term" value="F:metallopeptidase activity"/>
    <property type="evidence" value="ECO:0007669"/>
    <property type="project" value="UniProtKB-KW"/>
</dbReference>
<dbReference type="Pfam" id="PF01523">
    <property type="entry name" value="PmbA_TldD_1st"/>
    <property type="match status" value="1"/>
</dbReference>
<dbReference type="InterPro" id="IPR025502">
    <property type="entry name" value="TldD"/>
</dbReference>
<dbReference type="HOGENOM" id="CLU_026425_1_2_2"/>
<dbReference type="SUPFAM" id="SSF111283">
    <property type="entry name" value="Putative modulator of DNA gyrase, PmbA/TldD"/>
    <property type="match status" value="1"/>
</dbReference>
<dbReference type="AlphaFoldDB" id="N0BN01"/>
<dbReference type="KEGG" id="ast:Asulf_01693"/>
<dbReference type="PANTHER" id="PTHR30624">
    <property type="entry name" value="UNCHARACTERIZED PROTEIN TLDD AND PMBA"/>
    <property type="match status" value="1"/>
</dbReference>
<dbReference type="Proteomes" id="UP000013307">
    <property type="component" value="Chromosome"/>
</dbReference>
<dbReference type="InterPro" id="IPR045570">
    <property type="entry name" value="Metalloprtase-TldD/E_cen_dom"/>
</dbReference>
<feature type="domain" description="Metalloprotease TldD/E N-terminal" evidence="5">
    <location>
        <begin position="6"/>
        <end position="58"/>
    </location>
</feature>
<dbReference type="PIRSF" id="PIRSF004919">
    <property type="entry name" value="TldD"/>
    <property type="match status" value="1"/>
</dbReference>
<dbReference type="InterPro" id="IPR036059">
    <property type="entry name" value="TldD/PmbA_sf"/>
</dbReference>
<feature type="domain" description="Metalloprotease TldD/E central" evidence="7">
    <location>
        <begin position="87"/>
        <end position="180"/>
    </location>
</feature>
<dbReference type="GO" id="GO:0005829">
    <property type="term" value="C:cytosol"/>
    <property type="evidence" value="ECO:0007669"/>
    <property type="project" value="TreeGrafter"/>
</dbReference>
<feature type="domain" description="Metalloprotease TldD/E C-terminal" evidence="6">
    <location>
        <begin position="198"/>
        <end position="419"/>
    </location>
</feature>
<gene>
    <name evidence="8" type="ORF">Asulf_01693</name>
</gene>
<evidence type="ECO:0000259" key="6">
    <source>
        <dbReference type="Pfam" id="PF19289"/>
    </source>
</evidence>
<evidence type="ECO:0000256" key="4">
    <source>
        <dbReference type="ARBA" id="ARBA00023049"/>
    </source>
</evidence>
<dbReference type="Gene3D" id="3.30.2290.10">
    <property type="entry name" value="PmbA/TldD superfamily"/>
    <property type="match status" value="1"/>
</dbReference>
<protein>
    <submittedName>
        <fullName evidence="8">Putative Zn-dependent protease and their inactivated-like protein</fullName>
    </submittedName>
</protein>
<comment type="similarity">
    <text evidence="1">Belongs to the peptidase U62 family.</text>
</comment>
<evidence type="ECO:0000313" key="8">
    <source>
        <dbReference type="EMBL" id="AGK61665.1"/>
    </source>
</evidence>
<dbReference type="InterPro" id="IPR035068">
    <property type="entry name" value="TldD/PmbA_N"/>
</dbReference>
<evidence type="ECO:0000256" key="2">
    <source>
        <dbReference type="ARBA" id="ARBA00022670"/>
    </source>
</evidence>
<dbReference type="InterPro" id="IPR051463">
    <property type="entry name" value="Peptidase_U62_metallo"/>
</dbReference>
<dbReference type="STRING" id="387631.Asulf_01693"/>
<dbReference type="PANTHER" id="PTHR30624:SF0">
    <property type="entry name" value="METALLOPROTEASE SLR0863"/>
    <property type="match status" value="1"/>
</dbReference>
<evidence type="ECO:0000313" key="9">
    <source>
        <dbReference type="Proteomes" id="UP000013307"/>
    </source>
</evidence>
<evidence type="ECO:0000259" key="5">
    <source>
        <dbReference type="Pfam" id="PF01523"/>
    </source>
</evidence>
<proteinExistence type="inferred from homology"/>
<dbReference type="GeneID" id="15393328"/>
<evidence type="ECO:0000256" key="1">
    <source>
        <dbReference type="ARBA" id="ARBA00005836"/>
    </source>
</evidence>
<dbReference type="InterPro" id="IPR045569">
    <property type="entry name" value="Metalloprtase-TldD/E_C"/>
</dbReference>
<evidence type="ECO:0000259" key="7">
    <source>
        <dbReference type="Pfam" id="PF19290"/>
    </source>
</evidence>
<name>N0BN01_9EURY</name>
<dbReference type="OrthoDB" id="98233at2157"/>
<keyword evidence="3" id="KW-0378">Hydrolase</keyword>
<dbReference type="RefSeq" id="WP_015591263.1">
    <property type="nucleotide sequence ID" value="NC_021169.1"/>
</dbReference>
<keyword evidence="2 8" id="KW-0645">Protease</keyword>